<feature type="transmembrane region" description="Helical" evidence="8">
    <location>
        <begin position="93"/>
        <end position="110"/>
    </location>
</feature>
<evidence type="ECO:0000256" key="7">
    <source>
        <dbReference type="ARBA" id="ARBA00024033"/>
    </source>
</evidence>
<feature type="transmembrane region" description="Helical" evidence="8">
    <location>
        <begin position="381"/>
        <end position="399"/>
    </location>
</feature>
<dbReference type="GO" id="GO:0016758">
    <property type="term" value="F:hexosyltransferase activity"/>
    <property type="evidence" value="ECO:0007669"/>
    <property type="project" value="InterPro"/>
</dbReference>
<dbReference type="GO" id="GO:0005886">
    <property type="term" value="C:plasma membrane"/>
    <property type="evidence" value="ECO:0007669"/>
    <property type="project" value="UniProtKB-SubCell"/>
</dbReference>
<evidence type="ECO:0000313" key="10">
    <source>
        <dbReference type="Proteomes" id="UP000244893"/>
    </source>
</evidence>
<feature type="transmembrane region" description="Helical" evidence="8">
    <location>
        <begin position="319"/>
        <end position="336"/>
    </location>
</feature>
<organism evidence="9 10">
    <name type="scientific">Amnibacterium flavum</name>
    <dbReference type="NCBI Taxonomy" id="2173173"/>
    <lineage>
        <taxon>Bacteria</taxon>
        <taxon>Bacillati</taxon>
        <taxon>Actinomycetota</taxon>
        <taxon>Actinomycetes</taxon>
        <taxon>Micrococcales</taxon>
        <taxon>Microbacteriaceae</taxon>
        <taxon>Amnibacterium</taxon>
    </lineage>
</organism>
<keyword evidence="5 8" id="KW-1133">Transmembrane helix</keyword>
<dbReference type="Proteomes" id="UP000244893">
    <property type="component" value="Unassembled WGS sequence"/>
</dbReference>
<comment type="subcellular location">
    <subcellularLocation>
        <location evidence="1">Cell membrane</location>
        <topology evidence="1">Multi-pass membrane protein</topology>
    </subcellularLocation>
</comment>
<evidence type="ECO:0000313" key="9">
    <source>
        <dbReference type="EMBL" id="PVZ93915.1"/>
    </source>
</evidence>
<dbReference type="InterPro" id="IPR018584">
    <property type="entry name" value="GT87"/>
</dbReference>
<keyword evidence="4 8" id="KW-0812">Transmembrane</keyword>
<evidence type="ECO:0000256" key="8">
    <source>
        <dbReference type="SAM" id="Phobius"/>
    </source>
</evidence>
<protein>
    <recommendedName>
        <fullName evidence="11">DUF2029 domain-containing protein</fullName>
    </recommendedName>
</protein>
<gene>
    <name evidence="9" type="ORF">DDQ50_09075</name>
</gene>
<evidence type="ECO:0008006" key="11">
    <source>
        <dbReference type="Google" id="ProtNLM"/>
    </source>
</evidence>
<evidence type="ECO:0000256" key="2">
    <source>
        <dbReference type="ARBA" id="ARBA00022475"/>
    </source>
</evidence>
<feature type="transmembrane region" description="Helical" evidence="8">
    <location>
        <begin position="343"/>
        <end position="361"/>
    </location>
</feature>
<feature type="transmembrane region" description="Helical" evidence="8">
    <location>
        <begin position="188"/>
        <end position="208"/>
    </location>
</feature>
<sequence>MTKPQRSLRSTAAGPIGLWATFLVVHGVLAYINLNDTVHLPFGDVVNVYRFWMDYAVDNGVLVGIDTSWVYPIGALLPMGAAMLFGSAHYGETWLVLVTILDAIAVAVLLSRSRAAAWWWIVFLAALGPVAVARIDGVTAPIALVAVVWLLDRPVVAGVLLGLATWIKIWPAALIGAAILAVRQRARILIGSLAATAVILAAAIAIGGSRGLFSFILEQTGRGLQVEAPISSWWLWGAALHLDGYAVYYDTDILTYQVAGPGTQSLAAVMTPVLVLVVAAIAALVLIALRRGADPVELLIEASFALVLALIVVNKVGSPQFVGWLAAPVVLGILHGRAVSGRRAVAVLVVAVLTQIVYPWAYNGIVLAEPAAVLVLGARNLLFLVLLAQAVGALVRLAAAGRRVVIEPTREDVAQSDPV</sequence>
<dbReference type="RefSeq" id="WP_116756429.1">
    <property type="nucleotide sequence ID" value="NZ_JBHUEX010000001.1"/>
</dbReference>
<proteinExistence type="inferred from homology"/>
<evidence type="ECO:0000256" key="6">
    <source>
        <dbReference type="ARBA" id="ARBA00023136"/>
    </source>
</evidence>
<evidence type="ECO:0000256" key="5">
    <source>
        <dbReference type="ARBA" id="ARBA00022989"/>
    </source>
</evidence>
<comment type="caution">
    <text evidence="9">The sequence shown here is derived from an EMBL/GenBank/DDBJ whole genome shotgun (WGS) entry which is preliminary data.</text>
</comment>
<keyword evidence="2" id="KW-1003">Cell membrane</keyword>
<feature type="transmembrane region" description="Helical" evidence="8">
    <location>
        <begin position="155"/>
        <end position="181"/>
    </location>
</feature>
<feature type="transmembrane region" description="Helical" evidence="8">
    <location>
        <begin position="266"/>
        <end position="289"/>
    </location>
</feature>
<feature type="transmembrane region" description="Helical" evidence="8">
    <location>
        <begin position="296"/>
        <end position="313"/>
    </location>
</feature>
<comment type="similarity">
    <text evidence="7">Belongs to the glycosyltransferase 87 family.</text>
</comment>
<evidence type="ECO:0000256" key="3">
    <source>
        <dbReference type="ARBA" id="ARBA00022679"/>
    </source>
</evidence>
<keyword evidence="3" id="KW-0808">Transferase</keyword>
<dbReference type="EMBL" id="QEOP01000002">
    <property type="protein sequence ID" value="PVZ93915.1"/>
    <property type="molecule type" value="Genomic_DNA"/>
</dbReference>
<reference evidence="9 10" key="1">
    <citation type="submission" date="2018-05" db="EMBL/GenBank/DDBJ databases">
        <title>Amnibacterium sp. M8JJ-5, whole genome shotgun sequence.</title>
        <authorList>
            <person name="Tuo L."/>
        </authorList>
    </citation>
    <scope>NUCLEOTIDE SEQUENCE [LARGE SCALE GENOMIC DNA]</scope>
    <source>
        <strain evidence="9 10">M8JJ-5</strain>
    </source>
</reference>
<dbReference type="OrthoDB" id="581198at2"/>
<keyword evidence="10" id="KW-1185">Reference proteome</keyword>
<name>A0A2V1HN55_9MICO</name>
<evidence type="ECO:0000256" key="1">
    <source>
        <dbReference type="ARBA" id="ARBA00004651"/>
    </source>
</evidence>
<feature type="transmembrane region" description="Helical" evidence="8">
    <location>
        <begin position="117"/>
        <end position="135"/>
    </location>
</feature>
<dbReference type="AlphaFoldDB" id="A0A2V1HN55"/>
<accession>A0A2V1HN55</accession>
<dbReference type="Pfam" id="PF09594">
    <property type="entry name" value="GT87"/>
    <property type="match status" value="1"/>
</dbReference>
<evidence type="ECO:0000256" key="4">
    <source>
        <dbReference type="ARBA" id="ARBA00022692"/>
    </source>
</evidence>
<keyword evidence="6 8" id="KW-0472">Membrane</keyword>
<feature type="transmembrane region" description="Helical" evidence="8">
    <location>
        <begin position="12"/>
        <end position="32"/>
    </location>
</feature>